<dbReference type="Pfam" id="PF02729">
    <property type="entry name" value="OTCace_N"/>
    <property type="match status" value="1"/>
</dbReference>
<feature type="binding site" evidence="7">
    <location>
        <position position="164"/>
    </location>
    <ligand>
        <name>L-aspartate</name>
        <dbReference type="ChEBI" id="CHEBI:29991"/>
    </ligand>
</feature>
<sequence length="305" mass="34688">MRHLISTRELSKKDMMEIWDIASEIESKRLHKSSWCLLEGKTVTLAFFEPSTRTRLSFQLAAKRLCANVLPTVGEEALSLAKGESFHDTVMVLDELSDVLVIRHWMEGAAKYASEIAKHAIVNAGDGRNYHPTQTLIDLYTVKKRFGTIDGLSFALVGDLRYARTAKSLLMALTKFNVKSIYIVAPPQLKPHPWIVEELRRNNVRVFETDNLNEIIGMVDVLYVTRIQKERIPDPAEYEKLRGSYRVTLELVKRGKSDLLVLHPLPRLDELDYEIDSTPHAGYLEQVRVAVPVRMAALAWSYGVV</sequence>
<organism evidence="10 11">
    <name type="scientific">Ignicoccus islandicus DSM 13165</name>
    <dbReference type="NCBI Taxonomy" id="940295"/>
    <lineage>
        <taxon>Archaea</taxon>
        <taxon>Thermoproteota</taxon>
        <taxon>Thermoprotei</taxon>
        <taxon>Desulfurococcales</taxon>
        <taxon>Desulfurococcaceae</taxon>
        <taxon>Ignicoccus</taxon>
    </lineage>
</organism>
<evidence type="ECO:0000259" key="8">
    <source>
        <dbReference type="Pfam" id="PF00185"/>
    </source>
</evidence>
<dbReference type="STRING" id="940295.EYM_04175"/>
<dbReference type="HAMAP" id="MF_00001">
    <property type="entry name" value="Asp_carb_tr"/>
    <property type="match status" value="1"/>
</dbReference>
<dbReference type="InterPro" id="IPR006130">
    <property type="entry name" value="Asp/Orn_carbamoylTrfase"/>
</dbReference>
<gene>
    <name evidence="7" type="primary">pyrB</name>
    <name evidence="10" type="ORF">EYM_04175</name>
</gene>
<dbReference type="EC" id="2.1.3.2" evidence="7"/>
<feature type="binding site" evidence="7">
    <location>
        <position position="134"/>
    </location>
    <ligand>
        <name>carbamoyl phosphate</name>
        <dbReference type="ChEBI" id="CHEBI:58228"/>
    </ligand>
</feature>
<dbReference type="EMBL" id="CP006867">
    <property type="protein sequence ID" value="ALU11728.1"/>
    <property type="molecule type" value="Genomic_DNA"/>
</dbReference>
<evidence type="ECO:0000313" key="10">
    <source>
        <dbReference type="EMBL" id="ALU11728.1"/>
    </source>
</evidence>
<dbReference type="SUPFAM" id="SSF53671">
    <property type="entry name" value="Aspartate/ornithine carbamoyltransferase"/>
    <property type="match status" value="1"/>
</dbReference>
<dbReference type="Pfam" id="PF00185">
    <property type="entry name" value="OTCace"/>
    <property type="match status" value="1"/>
</dbReference>
<feature type="binding site" evidence="7">
    <location>
        <position position="103"/>
    </location>
    <ligand>
        <name>carbamoyl phosphate</name>
        <dbReference type="ChEBI" id="CHEBI:58228"/>
    </ligand>
</feature>
<dbReference type="NCBIfam" id="TIGR00670">
    <property type="entry name" value="asp_carb_tr"/>
    <property type="match status" value="1"/>
</dbReference>
<keyword evidence="4 7" id="KW-0665">Pyrimidine biosynthesis</keyword>
<dbReference type="RefSeq" id="WP_075049790.1">
    <property type="nucleotide sequence ID" value="NZ_CP006867.1"/>
</dbReference>
<feature type="binding site" evidence="7">
    <location>
        <position position="266"/>
    </location>
    <ligand>
        <name>carbamoyl phosphate</name>
        <dbReference type="ChEBI" id="CHEBI:58228"/>
    </ligand>
</feature>
<dbReference type="InterPro" id="IPR006131">
    <property type="entry name" value="Asp_carbamoyltransf_Asp/Orn-bd"/>
</dbReference>
<dbReference type="FunFam" id="3.40.50.1370:FF:000002">
    <property type="entry name" value="Aspartate carbamoyltransferase 2"/>
    <property type="match status" value="1"/>
</dbReference>
<dbReference type="GO" id="GO:0006207">
    <property type="term" value="P:'de novo' pyrimidine nucleobase biosynthetic process"/>
    <property type="evidence" value="ECO:0007669"/>
    <property type="project" value="InterPro"/>
</dbReference>
<feature type="binding site" evidence="7">
    <location>
        <position position="226"/>
    </location>
    <ligand>
        <name>L-aspartate</name>
        <dbReference type="ChEBI" id="CHEBI:29991"/>
    </ligand>
</feature>
<dbReference type="PANTHER" id="PTHR45753">
    <property type="entry name" value="ORNITHINE CARBAMOYLTRANSFERASE, MITOCHONDRIAL"/>
    <property type="match status" value="1"/>
</dbReference>
<dbReference type="Proteomes" id="UP000060778">
    <property type="component" value="Chromosome"/>
</dbReference>
<dbReference type="Gene3D" id="3.40.50.1370">
    <property type="entry name" value="Aspartate/ornithine carbamoyltransferase"/>
    <property type="match status" value="2"/>
</dbReference>
<dbReference type="PRINTS" id="PR00101">
    <property type="entry name" value="ATCASE"/>
</dbReference>
<evidence type="ECO:0000256" key="4">
    <source>
        <dbReference type="ARBA" id="ARBA00022975"/>
    </source>
</evidence>
<evidence type="ECO:0000256" key="1">
    <source>
        <dbReference type="ARBA" id="ARBA00004852"/>
    </source>
</evidence>
<comment type="subunit">
    <text evidence="7">Heterooligomer of catalytic and regulatory chains.</text>
</comment>
<dbReference type="PATRIC" id="fig|940295.4.peg.799"/>
<feature type="binding site" evidence="7">
    <location>
        <position position="54"/>
    </location>
    <ligand>
        <name>carbamoyl phosphate</name>
        <dbReference type="ChEBI" id="CHEBI:58228"/>
    </ligand>
</feature>
<keyword evidence="3 7" id="KW-0808">Transferase</keyword>
<reference evidence="10 11" key="1">
    <citation type="submission" date="2013-11" db="EMBL/GenBank/DDBJ databases">
        <title>Comparative genomics of Ignicoccus.</title>
        <authorList>
            <person name="Podar M."/>
        </authorList>
    </citation>
    <scope>NUCLEOTIDE SEQUENCE [LARGE SCALE GENOMIC DNA]</scope>
    <source>
        <strain evidence="10 11">DSM 13165</strain>
    </source>
</reference>
<dbReference type="AlphaFoldDB" id="A0A0U3FQJ1"/>
<proteinExistence type="inferred from homology"/>
<dbReference type="PANTHER" id="PTHR45753:SF6">
    <property type="entry name" value="ASPARTATE CARBAMOYLTRANSFERASE"/>
    <property type="match status" value="1"/>
</dbReference>
<dbReference type="GO" id="GO:0004070">
    <property type="term" value="F:aspartate carbamoyltransferase activity"/>
    <property type="evidence" value="ECO:0007669"/>
    <property type="project" value="UniProtKB-UniRule"/>
</dbReference>
<feature type="binding site" evidence="7">
    <location>
        <position position="265"/>
    </location>
    <ligand>
        <name>carbamoyl phosphate</name>
        <dbReference type="ChEBI" id="CHEBI:58228"/>
    </ligand>
</feature>
<feature type="binding site" evidence="7">
    <location>
        <position position="53"/>
    </location>
    <ligand>
        <name>carbamoyl phosphate</name>
        <dbReference type="ChEBI" id="CHEBI:58228"/>
    </ligand>
</feature>
<comment type="function">
    <text evidence="5 7">Catalyzes the condensation of carbamoyl phosphate and aspartate to form carbamoyl aspartate and inorganic phosphate, the committed step in the de novo pyrimidine nucleotide biosynthesis pathway.</text>
</comment>
<evidence type="ECO:0000313" key="11">
    <source>
        <dbReference type="Proteomes" id="UP000060778"/>
    </source>
</evidence>
<dbReference type="UniPathway" id="UPA00070">
    <property type="reaction ID" value="UER00116"/>
</dbReference>
<dbReference type="PROSITE" id="PS00097">
    <property type="entry name" value="CARBAMOYLTRANSFERASE"/>
    <property type="match status" value="1"/>
</dbReference>
<dbReference type="InterPro" id="IPR036901">
    <property type="entry name" value="Asp/Orn_carbamoylTrfase_sf"/>
</dbReference>
<dbReference type="NCBIfam" id="NF002032">
    <property type="entry name" value="PRK00856.1"/>
    <property type="match status" value="1"/>
</dbReference>
<evidence type="ECO:0000256" key="5">
    <source>
        <dbReference type="ARBA" id="ARBA00043884"/>
    </source>
</evidence>
<evidence type="ECO:0000256" key="2">
    <source>
        <dbReference type="ARBA" id="ARBA00008896"/>
    </source>
</evidence>
<comment type="catalytic activity">
    <reaction evidence="6 7">
        <text>carbamoyl phosphate + L-aspartate = N-carbamoyl-L-aspartate + phosphate + H(+)</text>
        <dbReference type="Rhea" id="RHEA:20013"/>
        <dbReference type="ChEBI" id="CHEBI:15378"/>
        <dbReference type="ChEBI" id="CHEBI:29991"/>
        <dbReference type="ChEBI" id="CHEBI:32814"/>
        <dbReference type="ChEBI" id="CHEBI:43474"/>
        <dbReference type="ChEBI" id="CHEBI:58228"/>
        <dbReference type="EC" id="2.1.3.2"/>
    </reaction>
</comment>
<evidence type="ECO:0000259" key="9">
    <source>
        <dbReference type="Pfam" id="PF02729"/>
    </source>
</evidence>
<protein>
    <recommendedName>
        <fullName evidence="7">Aspartate carbamoyltransferase</fullName>
        <ecNumber evidence="7">2.1.3.2</ecNumber>
    </recommendedName>
    <alternativeName>
        <fullName evidence="7">Aspartate transcarbamylase</fullName>
        <shortName evidence="7">ATCase</shortName>
    </alternativeName>
</protein>
<feature type="binding site" evidence="7">
    <location>
        <position position="131"/>
    </location>
    <ligand>
        <name>carbamoyl phosphate</name>
        <dbReference type="ChEBI" id="CHEBI:58228"/>
    </ligand>
</feature>
<evidence type="ECO:0000256" key="3">
    <source>
        <dbReference type="ARBA" id="ARBA00022679"/>
    </source>
</evidence>
<dbReference type="KEGG" id="iis:EYM_04175"/>
<dbReference type="GO" id="GO:0044205">
    <property type="term" value="P:'de novo' UMP biosynthetic process"/>
    <property type="evidence" value="ECO:0007669"/>
    <property type="project" value="UniProtKB-UniRule"/>
</dbReference>
<dbReference type="GO" id="GO:0016597">
    <property type="term" value="F:amino acid binding"/>
    <property type="evidence" value="ECO:0007669"/>
    <property type="project" value="InterPro"/>
</dbReference>
<comment type="pathway">
    <text evidence="1 7">Pyrimidine metabolism; UMP biosynthesis via de novo pathway; (S)-dihydroorotate from bicarbonate: step 2/3.</text>
</comment>
<feature type="domain" description="Aspartate/ornithine carbamoyltransferase Asp/Orn-binding" evidence="8">
    <location>
        <begin position="150"/>
        <end position="300"/>
    </location>
</feature>
<accession>A0A0U3FQJ1</accession>
<evidence type="ECO:0000256" key="6">
    <source>
        <dbReference type="ARBA" id="ARBA00048859"/>
    </source>
</evidence>
<name>A0A0U3FQJ1_9CREN</name>
<dbReference type="InterPro" id="IPR006132">
    <property type="entry name" value="Asp/Orn_carbamoyltranf_P-bd"/>
</dbReference>
<dbReference type="GeneID" id="30680228"/>
<dbReference type="PRINTS" id="PR00100">
    <property type="entry name" value="AOTCASE"/>
</dbReference>
<keyword evidence="11" id="KW-1185">Reference proteome</keyword>
<comment type="similarity">
    <text evidence="2 7">Belongs to the aspartate/ornithine carbamoyltransferase superfamily. ATCase family.</text>
</comment>
<feature type="domain" description="Aspartate/ornithine carbamoyltransferase carbamoyl-P binding" evidence="9">
    <location>
        <begin position="2"/>
        <end position="143"/>
    </location>
</feature>
<evidence type="ECO:0000256" key="7">
    <source>
        <dbReference type="HAMAP-Rule" id="MF_00001"/>
    </source>
</evidence>
<dbReference type="InterPro" id="IPR002082">
    <property type="entry name" value="Asp_carbamoyltransf"/>
</dbReference>
<dbReference type="GO" id="GO:0006520">
    <property type="term" value="P:amino acid metabolic process"/>
    <property type="evidence" value="ECO:0007669"/>
    <property type="project" value="InterPro"/>
</dbReference>
<feature type="binding site" evidence="7">
    <location>
        <position position="82"/>
    </location>
    <ligand>
        <name>L-aspartate</name>
        <dbReference type="ChEBI" id="CHEBI:29991"/>
    </ligand>
</feature>